<feature type="transmembrane region" description="Helical" evidence="1">
    <location>
        <begin position="28"/>
        <end position="46"/>
    </location>
</feature>
<feature type="transmembrane region" description="Helical" evidence="1">
    <location>
        <begin position="99"/>
        <end position="116"/>
    </location>
</feature>
<proteinExistence type="predicted"/>
<feature type="transmembrane region" description="Helical" evidence="1">
    <location>
        <begin position="58"/>
        <end position="79"/>
    </location>
</feature>
<dbReference type="OrthoDB" id="160335at2"/>
<dbReference type="Pfam" id="PF11255">
    <property type="entry name" value="DUF3054"/>
    <property type="match status" value="1"/>
</dbReference>
<name>A0A5A5TAA2_9CHLR</name>
<dbReference type="PANTHER" id="PTHR35283">
    <property type="entry name" value="T12C22.21 PROTEIN"/>
    <property type="match status" value="1"/>
</dbReference>
<protein>
    <recommendedName>
        <fullName evidence="4">DUF3054 domain-containing protein</fullName>
    </recommendedName>
</protein>
<dbReference type="InterPro" id="IPR021414">
    <property type="entry name" value="DUF3054"/>
</dbReference>
<dbReference type="PANTHER" id="PTHR35283:SF3">
    <property type="entry name" value="T12C22.21 PROTEIN"/>
    <property type="match status" value="1"/>
</dbReference>
<keyword evidence="1" id="KW-0812">Transmembrane</keyword>
<evidence type="ECO:0000313" key="3">
    <source>
        <dbReference type="Proteomes" id="UP000322530"/>
    </source>
</evidence>
<dbReference type="Proteomes" id="UP000322530">
    <property type="component" value="Unassembled WGS sequence"/>
</dbReference>
<keyword evidence="3" id="KW-1185">Reference proteome</keyword>
<feature type="transmembrane region" description="Helical" evidence="1">
    <location>
        <begin position="122"/>
        <end position="144"/>
    </location>
</feature>
<sequence>MAVKGKQIASTAAIAASKPRNKTESHRLWSVLLGDALVFIIFAVIGRQSHGEDTGLTAALRVIWTALPFALAWFLIAPFMGAFRRELMIEPRPMAKKTALAWVAAWPVGVFLHFVFEQHVPTVSTTVSFGLVTLLSNLVLLFVWRIPFVFTNRAKEQQGPVSYKRKKK</sequence>
<evidence type="ECO:0000313" key="2">
    <source>
        <dbReference type="EMBL" id="GCF08328.1"/>
    </source>
</evidence>
<keyword evidence="1" id="KW-0472">Membrane</keyword>
<reference evidence="2 3" key="1">
    <citation type="submission" date="2019-01" db="EMBL/GenBank/DDBJ databases">
        <title>Draft genome sequence of Dictyobacter sp. Uno17.</title>
        <authorList>
            <person name="Wang C.M."/>
            <person name="Zheng Y."/>
            <person name="Sakai Y."/>
            <person name="Abe K."/>
            <person name="Yokota A."/>
            <person name="Yabe S."/>
        </authorList>
    </citation>
    <scope>NUCLEOTIDE SEQUENCE [LARGE SCALE GENOMIC DNA]</scope>
    <source>
        <strain evidence="2 3">Uno17</strain>
    </source>
</reference>
<comment type="caution">
    <text evidence="2">The sequence shown here is derived from an EMBL/GenBank/DDBJ whole genome shotgun (WGS) entry which is preliminary data.</text>
</comment>
<accession>A0A5A5TAA2</accession>
<evidence type="ECO:0008006" key="4">
    <source>
        <dbReference type="Google" id="ProtNLM"/>
    </source>
</evidence>
<evidence type="ECO:0000256" key="1">
    <source>
        <dbReference type="SAM" id="Phobius"/>
    </source>
</evidence>
<organism evidence="2 3">
    <name type="scientific">Dictyobacter arantiisoli</name>
    <dbReference type="NCBI Taxonomy" id="2014874"/>
    <lineage>
        <taxon>Bacteria</taxon>
        <taxon>Bacillati</taxon>
        <taxon>Chloroflexota</taxon>
        <taxon>Ktedonobacteria</taxon>
        <taxon>Ktedonobacterales</taxon>
        <taxon>Dictyobacteraceae</taxon>
        <taxon>Dictyobacter</taxon>
    </lineage>
</organism>
<dbReference type="RefSeq" id="WP_149401317.1">
    <property type="nucleotide sequence ID" value="NZ_BIXY01000021.1"/>
</dbReference>
<dbReference type="EMBL" id="BIXY01000021">
    <property type="protein sequence ID" value="GCF08328.1"/>
    <property type="molecule type" value="Genomic_DNA"/>
</dbReference>
<keyword evidence="1" id="KW-1133">Transmembrane helix</keyword>
<gene>
    <name evidence="2" type="ORF">KDI_18920</name>
</gene>
<dbReference type="AlphaFoldDB" id="A0A5A5TAA2"/>